<name>A0A367WHN6_9PROT</name>
<dbReference type="CDD" id="cd00009">
    <property type="entry name" value="AAA"/>
    <property type="match status" value="1"/>
</dbReference>
<evidence type="ECO:0000313" key="8">
    <source>
        <dbReference type="Proteomes" id="UP000252517"/>
    </source>
</evidence>
<dbReference type="GO" id="GO:0006355">
    <property type="term" value="P:regulation of DNA-templated transcription"/>
    <property type="evidence" value="ECO:0007669"/>
    <property type="project" value="InterPro"/>
</dbReference>
<evidence type="ECO:0000313" key="7">
    <source>
        <dbReference type="EMBL" id="RCK40934.1"/>
    </source>
</evidence>
<organism evidence="7 8">
    <name type="scientific">Thalassospira profundimaris</name>
    <dbReference type="NCBI Taxonomy" id="502049"/>
    <lineage>
        <taxon>Bacteria</taxon>
        <taxon>Pseudomonadati</taxon>
        <taxon>Pseudomonadota</taxon>
        <taxon>Alphaproteobacteria</taxon>
        <taxon>Rhodospirillales</taxon>
        <taxon>Thalassospiraceae</taxon>
        <taxon>Thalassospira</taxon>
    </lineage>
</organism>
<keyword evidence="3" id="KW-0902">Two-component regulatory system</keyword>
<dbReference type="GO" id="GO:0000160">
    <property type="term" value="P:phosphorelay signal transduction system"/>
    <property type="evidence" value="ECO:0007669"/>
    <property type="project" value="UniProtKB-KW"/>
</dbReference>
<dbReference type="InterPro" id="IPR009057">
    <property type="entry name" value="Homeodomain-like_sf"/>
</dbReference>
<reference evidence="7 8" key="1">
    <citation type="submission" date="2014-07" db="EMBL/GenBank/DDBJ databases">
        <title>Draft genome sequence of Thalassospira profundimaris S25-3-2.</title>
        <authorList>
            <person name="Lai Q."/>
            <person name="Shao Z."/>
        </authorList>
    </citation>
    <scope>NUCLEOTIDE SEQUENCE [LARGE SCALE GENOMIC DNA]</scope>
    <source>
        <strain evidence="7 8">S25-3-2</strain>
    </source>
</reference>
<feature type="domain" description="Sigma-54 factor interaction" evidence="6">
    <location>
        <begin position="211"/>
        <end position="439"/>
    </location>
</feature>
<evidence type="ECO:0000256" key="2">
    <source>
        <dbReference type="ARBA" id="ARBA00022840"/>
    </source>
</evidence>
<gene>
    <name evidence="7" type="ORF">TH25_24310</name>
</gene>
<evidence type="ECO:0000256" key="3">
    <source>
        <dbReference type="ARBA" id="ARBA00023012"/>
    </source>
</evidence>
<dbReference type="SUPFAM" id="SSF52540">
    <property type="entry name" value="P-loop containing nucleoside triphosphate hydrolases"/>
    <property type="match status" value="1"/>
</dbReference>
<dbReference type="Pfam" id="PF02954">
    <property type="entry name" value="HTH_8"/>
    <property type="match status" value="1"/>
</dbReference>
<evidence type="ECO:0000256" key="4">
    <source>
        <dbReference type="ARBA" id="ARBA00023015"/>
    </source>
</evidence>
<dbReference type="EMBL" id="JPWH01000038">
    <property type="protein sequence ID" value="RCK40934.1"/>
    <property type="molecule type" value="Genomic_DNA"/>
</dbReference>
<comment type="caution">
    <text evidence="7">The sequence shown here is derived from an EMBL/GenBank/DDBJ whole genome shotgun (WGS) entry which is preliminary data.</text>
</comment>
<dbReference type="InterPro" id="IPR002197">
    <property type="entry name" value="HTH_Fis"/>
</dbReference>
<keyword evidence="5" id="KW-0804">Transcription</keyword>
<evidence type="ECO:0000259" key="6">
    <source>
        <dbReference type="PROSITE" id="PS50045"/>
    </source>
</evidence>
<dbReference type="RefSeq" id="WP_181847812.1">
    <property type="nucleotide sequence ID" value="NZ_JPWH01000038.1"/>
</dbReference>
<dbReference type="GO" id="GO:0005524">
    <property type="term" value="F:ATP binding"/>
    <property type="evidence" value="ECO:0007669"/>
    <property type="project" value="UniProtKB-KW"/>
</dbReference>
<accession>A0A367WHN6</accession>
<dbReference type="Gene3D" id="1.10.10.60">
    <property type="entry name" value="Homeodomain-like"/>
    <property type="match status" value="1"/>
</dbReference>
<dbReference type="Proteomes" id="UP000252517">
    <property type="component" value="Unassembled WGS sequence"/>
</dbReference>
<dbReference type="PRINTS" id="PR01590">
    <property type="entry name" value="HTHFIS"/>
</dbReference>
<evidence type="ECO:0000256" key="1">
    <source>
        <dbReference type="ARBA" id="ARBA00022741"/>
    </source>
</evidence>
<dbReference type="InterPro" id="IPR002078">
    <property type="entry name" value="Sigma_54_int"/>
</dbReference>
<dbReference type="InterPro" id="IPR058031">
    <property type="entry name" value="AAA_lid_NorR"/>
</dbReference>
<dbReference type="InterPro" id="IPR027417">
    <property type="entry name" value="P-loop_NTPase"/>
</dbReference>
<dbReference type="AlphaFoldDB" id="A0A367WHN6"/>
<dbReference type="GO" id="GO:0043565">
    <property type="term" value="F:sequence-specific DNA binding"/>
    <property type="evidence" value="ECO:0007669"/>
    <property type="project" value="InterPro"/>
</dbReference>
<keyword evidence="1" id="KW-0547">Nucleotide-binding</keyword>
<keyword evidence="4" id="KW-0805">Transcription regulation</keyword>
<dbReference type="Gene3D" id="1.10.8.60">
    <property type="match status" value="1"/>
</dbReference>
<dbReference type="Pfam" id="PF25601">
    <property type="entry name" value="AAA_lid_14"/>
    <property type="match status" value="1"/>
</dbReference>
<proteinExistence type="predicted"/>
<sequence>MIDQFNMRDHFVSLCNLVNQTRLDGVLVQSGELIANMTGGRIALIYLLDATGRNLVLSGGYAQGFSTWAPGSRIHPLQGGGRSPVCPLTQVAFTGKNLCLDNGTAGYDMSPVISALDGVNCPSHVAVLPLARANADFLGVAVVLSDGAIAPWLDRSVARQILRAVAAAIETRQVVAGQENEKAMLAKSLARAEGDRMSLRQRETGRLSKRLIGRSRPMQALREKVAHLADKTGPVMILGEDGVGKEKVARAMHEHSVHSASAFVYANCASLPIDVFAPELFGHKRGAIKGVASARQGLLRKAGNGVVYLDGIDRLCGPGQEMLLRLLETRQYRPLGSDRDLPLAARIIVSARSDLSARAQEGTFLPGLYYRLREMAITVPSLDECREDIGDIVQAVLNGIEREEKRHLKLHPAAFAFLSQRPFPGDRRELEGLTRLAASNAKDGTMLTAEHFQAVDAQSEPENVSTPGILPLPEALAMFEQDLITRALAQTDGNRTTAAEMLGVPKRTLADKCKKYGL</sequence>
<dbReference type="Pfam" id="PF00158">
    <property type="entry name" value="Sigma54_activat"/>
    <property type="match status" value="1"/>
</dbReference>
<dbReference type="SUPFAM" id="SSF46689">
    <property type="entry name" value="Homeodomain-like"/>
    <property type="match status" value="1"/>
</dbReference>
<dbReference type="PANTHER" id="PTHR32071">
    <property type="entry name" value="TRANSCRIPTIONAL REGULATORY PROTEIN"/>
    <property type="match status" value="1"/>
</dbReference>
<protein>
    <recommendedName>
        <fullName evidence="6">Sigma-54 factor interaction domain-containing protein</fullName>
    </recommendedName>
</protein>
<keyword evidence="2" id="KW-0067">ATP-binding</keyword>
<evidence type="ECO:0000256" key="5">
    <source>
        <dbReference type="ARBA" id="ARBA00023163"/>
    </source>
</evidence>
<dbReference type="Gene3D" id="3.40.50.300">
    <property type="entry name" value="P-loop containing nucleotide triphosphate hydrolases"/>
    <property type="match status" value="1"/>
</dbReference>
<dbReference type="SUPFAM" id="SSF55781">
    <property type="entry name" value="GAF domain-like"/>
    <property type="match status" value="1"/>
</dbReference>
<dbReference type="PROSITE" id="PS50045">
    <property type="entry name" value="SIGMA54_INTERACT_4"/>
    <property type="match status" value="1"/>
</dbReference>